<dbReference type="EMBL" id="CAJGYO010000010">
    <property type="protein sequence ID" value="CAD6258443.1"/>
    <property type="molecule type" value="Genomic_DNA"/>
</dbReference>
<feature type="region of interest" description="Disordered" evidence="1">
    <location>
        <begin position="71"/>
        <end position="103"/>
    </location>
</feature>
<feature type="compositionally biased region" description="Acidic residues" evidence="1">
    <location>
        <begin position="76"/>
        <end position="90"/>
    </location>
</feature>
<name>A0A811QNM1_9POAL</name>
<gene>
    <name evidence="2" type="ORF">NCGR_LOCUS41915</name>
</gene>
<evidence type="ECO:0000313" key="2">
    <source>
        <dbReference type="EMBL" id="CAD6258443.1"/>
    </source>
</evidence>
<dbReference type="AlphaFoldDB" id="A0A811QNM1"/>
<evidence type="ECO:0000313" key="3">
    <source>
        <dbReference type="Proteomes" id="UP000604825"/>
    </source>
</evidence>
<sequence>MSLLCEDEWKNYVEVVKSSSVRCLEVVVEKGSSPIVVAMDDNLDVEPVENLTQDEELQAVVVREVDRSCEPSALNDDFDEETFDEDDGDGDGIHDMDDIFEGS</sequence>
<protein>
    <submittedName>
        <fullName evidence="2">Uncharacterized protein</fullName>
    </submittedName>
</protein>
<accession>A0A811QNM1</accession>
<dbReference type="Proteomes" id="UP000604825">
    <property type="component" value="Unassembled WGS sequence"/>
</dbReference>
<reference evidence="2" key="1">
    <citation type="submission" date="2020-10" db="EMBL/GenBank/DDBJ databases">
        <authorList>
            <person name="Han B."/>
            <person name="Lu T."/>
            <person name="Zhao Q."/>
            <person name="Huang X."/>
            <person name="Zhao Y."/>
        </authorList>
    </citation>
    <scope>NUCLEOTIDE SEQUENCE</scope>
</reference>
<evidence type="ECO:0000256" key="1">
    <source>
        <dbReference type="SAM" id="MobiDB-lite"/>
    </source>
</evidence>
<proteinExistence type="predicted"/>
<keyword evidence="3" id="KW-1185">Reference proteome</keyword>
<organism evidence="2 3">
    <name type="scientific">Miscanthus lutarioriparius</name>
    <dbReference type="NCBI Taxonomy" id="422564"/>
    <lineage>
        <taxon>Eukaryota</taxon>
        <taxon>Viridiplantae</taxon>
        <taxon>Streptophyta</taxon>
        <taxon>Embryophyta</taxon>
        <taxon>Tracheophyta</taxon>
        <taxon>Spermatophyta</taxon>
        <taxon>Magnoliopsida</taxon>
        <taxon>Liliopsida</taxon>
        <taxon>Poales</taxon>
        <taxon>Poaceae</taxon>
        <taxon>PACMAD clade</taxon>
        <taxon>Panicoideae</taxon>
        <taxon>Andropogonodae</taxon>
        <taxon>Andropogoneae</taxon>
        <taxon>Saccharinae</taxon>
        <taxon>Miscanthus</taxon>
    </lineage>
</organism>
<comment type="caution">
    <text evidence="2">The sequence shown here is derived from an EMBL/GenBank/DDBJ whole genome shotgun (WGS) entry which is preliminary data.</text>
</comment>